<proteinExistence type="predicted"/>
<feature type="compositionally biased region" description="Polar residues" evidence="1">
    <location>
        <begin position="224"/>
        <end position="237"/>
    </location>
</feature>
<gene>
    <name evidence="3" type="ORF">LBRM2904_05.0580</name>
</gene>
<protein>
    <submittedName>
        <fullName evidence="3">Hypothetical_protein</fullName>
    </submittedName>
</protein>
<feature type="region of interest" description="Disordered" evidence="1">
    <location>
        <begin position="217"/>
        <end position="313"/>
    </location>
</feature>
<feature type="transmembrane region" description="Helical" evidence="2">
    <location>
        <begin position="358"/>
        <end position="375"/>
    </location>
</feature>
<dbReference type="KEGG" id="lbz:LBRM_05_0570"/>
<feature type="compositionally biased region" description="Polar residues" evidence="1">
    <location>
        <begin position="281"/>
        <end position="312"/>
    </location>
</feature>
<name>A0A3P3YXQ7_LEIBR</name>
<keyword evidence="2" id="KW-0812">Transmembrane</keyword>
<reference evidence="3 4" key="1">
    <citation type="submission" date="2018-09" db="EMBL/GenBank/DDBJ databases">
        <authorList>
            <person name="Peiro R."/>
            <person name="Begona"/>
            <person name="Cbmso G."/>
            <person name="Lopez M."/>
            <person name="Gonzalez S."/>
        </authorList>
    </citation>
    <scope>NUCLEOTIDE SEQUENCE [LARGE SCALE GENOMIC DNA]</scope>
</reference>
<dbReference type="RefSeq" id="XP_001561871.1">
    <property type="nucleotide sequence ID" value="XM_001561821.1"/>
</dbReference>
<organism evidence="3 4">
    <name type="scientific">Leishmania braziliensis MHOM/BR/75/M2904</name>
    <dbReference type="NCBI Taxonomy" id="420245"/>
    <lineage>
        <taxon>Eukaryota</taxon>
        <taxon>Discoba</taxon>
        <taxon>Euglenozoa</taxon>
        <taxon>Kinetoplastea</taxon>
        <taxon>Metakinetoplastina</taxon>
        <taxon>Trypanosomatida</taxon>
        <taxon>Trypanosomatidae</taxon>
        <taxon>Leishmaniinae</taxon>
        <taxon>Leishmania</taxon>
        <taxon>Leishmania braziliensis species complex</taxon>
    </lineage>
</organism>
<accession>A0A3P3YXQ7</accession>
<dbReference type="VEuPathDB" id="TriTrypDB:LbrM.05.0570"/>
<dbReference type="Proteomes" id="UP000319462">
    <property type="component" value="Chromosome 5"/>
</dbReference>
<feature type="compositionally biased region" description="Low complexity" evidence="1">
    <location>
        <begin position="96"/>
        <end position="110"/>
    </location>
</feature>
<evidence type="ECO:0000256" key="1">
    <source>
        <dbReference type="SAM" id="MobiDB-lite"/>
    </source>
</evidence>
<evidence type="ECO:0000313" key="4">
    <source>
        <dbReference type="Proteomes" id="UP000319462"/>
    </source>
</evidence>
<evidence type="ECO:0000256" key="2">
    <source>
        <dbReference type="SAM" id="Phobius"/>
    </source>
</evidence>
<feature type="compositionally biased region" description="Basic and acidic residues" evidence="1">
    <location>
        <begin position="261"/>
        <end position="280"/>
    </location>
</feature>
<dbReference type="AlphaFoldDB" id="A0A3P3YXQ7"/>
<feature type="region of interest" description="Disordered" evidence="1">
    <location>
        <begin position="77"/>
        <end position="113"/>
    </location>
</feature>
<sequence length="408" mass="42839">MALTASCDALYFPSNPRDNVLTVRWSAQDAPLLPNTSVIFKIKCTAPHLFHAQPRYGALLLADTAGASMPSSNQTTTITFSLRGNHGDGDGGISPSGGSRQTASRASSATPGGPAYQERFAIEYVLIKSEPLAFQQILSSLADAARMTEVVKNMWSLIASGAIPRTHLGVQGGINLKVYMENVVLQSSDPAPNGGDEATKVIVPPEARLVVPIESERHSGSVADATNSRRTQATVSPSPRLYSGGDVAHHQDSTSLVARRKPSDELRALREEINTMRREPVTQSSAAGGTVLNSLSPSANTPNSQARGNQGSAAVEAFSAPRVAGASSSDNLIMKFNLGDVVGRADAPAAAQRGGLKVYMVLTLMFALYISLLFMRRGATRAVESGKHGCGTGTHEAANSCALQVSSP</sequence>
<evidence type="ECO:0000313" key="3">
    <source>
        <dbReference type="EMBL" id="SYZ62754.1"/>
    </source>
</evidence>
<keyword evidence="2" id="KW-0472">Membrane</keyword>
<dbReference type="EMBL" id="LS997604">
    <property type="protein sequence ID" value="SYZ62754.1"/>
    <property type="molecule type" value="Genomic_DNA"/>
</dbReference>
<keyword evidence="2" id="KW-1133">Transmembrane helix</keyword>